<proteinExistence type="predicted"/>
<reference evidence="3 4" key="1">
    <citation type="submission" date="2015-03" db="EMBL/GenBank/DDBJ databases">
        <authorList>
            <person name="Morales-Cruz A."/>
            <person name="Amrine K.C."/>
            <person name="Cantu D."/>
        </authorList>
    </citation>
    <scope>NUCLEOTIDE SEQUENCE [LARGE SCALE GENOMIC DNA]</scope>
    <source>
        <strain evidence="3">DS831</strain>
    </source>
</reference>
<evidence type="ECO:0000313" key="4">
    <source>
        <dbReference type="Proteomes" id="UP000034182"/>
    </source>
</evidence>
<dbReference type="AlphaFoldDB" id="A0A0G2ETW9"/>
<accession>A0A0G2ETW9</accession>
<organism evidence="3 4">
    <name type="scientific">Diplodia seriata</name>
    <dbReference type="NCBI Taxonomy" id="420778"/>
    <lineage>
        <taxon>Eukaryota</taxon>
        <taxon>Fungi</taxon>
        <taxon>Dikarya</taxon>
        <taxon>Ascomycota</taxon>
        <taxon>Pezizomycotina</taxon>
        <taxon>Dothideomycetes</taxon>
        <taxon>Dothideomycetes incertae sedis</taxon>
        <taxon>Botryosphaeriales</taxon>
        <taxon>Botryosphaeriaceae</taxon>
        <taxon>Diplodia</taxon>
    </lineage>
</organism>
<feature type="region of interest" description="Disordered" evidence="1">
    <location>
        <begin position="272"/>
        <end position="320"/>
    </location>
</feature>
<dbReference type="EMBL" id="LAQI01000036">
    <property type="protein sequence ID" value="KKY25639.1"/>
    <property type="molecule type" value="Genomic_DNA"/>
</dbReference>
<evidence type="ECO:0000256" key="1">
    <source>
        <dbReference type="SAM" id="MobiDB-lite"/>
    </source>
</evidence>
<reference evidence="3 4" key="2">
    <citation type="submission" date="2015-05" db="EMBL/GenBank/DDBJ databases">
        <title>Distinctive expansion of gene families associated with plant cell wall degradation and secondary metabolism in the genomes of grapevine trunk pathogens.</title>
        <authorList>
            <person name="Lawrence D.P."/>
            <person name="Travadon R."/>
            <person name="Rolshausen P.E."/>
            <person name="Baumgartner K."/>
        </authorList>
    </citation>
    <scope>NUCLEOTIDE SEQUENCE [LARGE SCALE GENOMIC DNA]</scope>
    <source>
        <strain evidence="3">DS831</strain>
    </source>
</reference>
<dbReference type="CDD" id="cd09917">
    <property type="entry name" value="F-box_SF"/>
    <property type="match status" value="1"/>
</dbReference>
<gene>
    <name evidence="3" type="ORF">UCDDS831_g01982</name>
</gene>
<evidence type="ECO:0000313" key="3">
    <source>
        <dbReference type="EMBL" id="KKY25639.1"/>
    </source>
</evidence>
<protein>
    <submittedName>
        <fullName evidence="3">Putative f-box domain protein</fullName>
    </submittedName>
</protein>
<comment type="caution">
    <text evidence="3">The sequence shown here is derived from an EMBL/GenBank/DDBJ whole genome shotgun (WGS) entry which is preliminary data.</text>
</comment>
<dbReference type="SUPFAM" id="SSF81383">
    <property type="entry name" value="F-box domain"/>
    <property type="match status" value="1"/>
</dbReference>
<dbReference type="InterPro" id="IPR001810">
    <property type="entry name" value="F-box_dom"/>
</dbReference>
<dbReference type="PROSITE" id="PS50181">
    <property type="entry name" value="FBOX"/>
    <property type="match status" value="1"/>
</dbReference>
<feature type="compositionally biased region" description="Low complexity" evidence="1">
    <location>
        <begin position="277"/>
        <end position="311"/>
    </location>
</feature>
<dbReference type="Proteomes" id="UP000034182">
    <property type="component" value="Unassembled WGS sequence"/>
</dbReference>
<dbReference type="Pfam" id="PF00646">
    <property type="entry name" value="F-box"/>
    <property type="match status" value="1"/>
</dbReference>
<name>A0A0G2ETW9_9PEZI</name>
<dbReference type="InterPro" id="IPR036047">
    <property type="entry name" value="F-box-like_dom_sf"/>
</dbReference>
<feature type="domain" description="F-box" evidence="2">
    <location>
        <begin position="1"/>
        <end position="50"/>
    </location>
</feature>
<evidence type="ECO:0000259" key="2">
    <source>
        <dbReference type="PROSITE" id="PS50181"/>
    </source>
</evidence>
<sequence length="379" mass="42923">MVSLLGLPNEILIEIFKHLDNIDSVIWLARSCRQVYHLYDSVRLEIIKHVILHSEAHRHDVRLCHFNDSFRAFSSSQLQTGQRIARDAHPPHVRFDECLNADDLSPGQVWDILARWQGLKVIRDLYTNCALPRAAHEALEAYDFTYDYLLHNTQPASMPASLAWHHDVPTFDDDPDPDADANWHGFMSELRLTLAPPDVLHLLLLTSRWKSREASGEEWGPERKTRWVREEGVFEVGSGSPDVVDSGSSPDEWFAMEHLVEACGEQLRALRSDDADNNNNSDNNDNSGVENASSGSSNGNGSGAITTTTTTRDQGERNNAAPTVDVMELWKYFRAKKWQGEARGNFRGLLDAFERFEGSERRRVKDFLVGIRQTADVES</sequence>